<evidence type="ECO:0000256" key="1">
    <source>
        <dbReference type="ARBA" id="ARBA00010088"/>
    </source>
</evidence>
<dbReference type="AlphaFoldDB" id="A0A2N8UM68"/>
<dbReference type="InterPro" id="IPR000073">
    <property type="entry name" value="AB_hydrolase_1"/>
</dbReference>
<evidence type="ECO:0008006" key="7">
    <source>
        <dbReference type="Google" id="ProtNLM"/>
    </source>
</evidence>
<gene>
    <name evidence="5" type="ORF">SRS1_16423</name>
</gene>
<dbReference type="PANTHER" id="PTHR43248">
    <property type="entry name" value="2-SUCCINYL-6-HYDROXY-2,4-CYCLOHEXADIENE-1-CARBOXYLATE SYNTHASE"/>
    <property type="match status" value="1"/>
</dbReference>
<dbReference type="GO" id="GO:0016787">
    <property type="term" value="F:hydrolase activity"/>
    <property type="evidence" value="ECO:0007669"/>
    <property type="project" value="UniProtKB-KW"/>
</dbReference>
<dbReference type="InterPro" id="IPR013595">
    <property type="entry name" value="Pept_S33_TAP-like_C"/>
</dbReference>
<evidence type="ECO:0000256" key="2">
    <source>
        <dbReference type="ARBA" id="ARBA00022801"/>
    </source>
</evidence>
<sequence>MGEKAPLLPEAIVGAQPAARCGVSWRVKLAIAALTTLALYHHKHAALPAANRRGWGEFPAKDDALHFLPCTNATVPPALDSPHALQEWLRLYDSEPAHWSWGTTNATNTSLYLCGWLDVPLDYTNASDARVARLAVTKLQHSPRGASARMLVVEPGGPGGSGTNLVWRKAEKLSAMYTNSRFDVVGWDPRGVNASQPSLACFPYDADRDRWSVATTRYLRETPDARHTMLVADAMNEAIFAACKRKFGHVPTMLSTAFVARDLDELRKALRQTQLDGYFVSYGTGIGQIYANMFGRLVLDGTEDVRDWQTTLGAFGLDALDNIAASFHDDFLGECVAAGPHDCALAQPLPGQTALPSKTDLIAAFDDLFANLVQRPMPSFTPDSGPMLITYTQIVALLYTALYAASSWPPLTSALHALLHGNATSIALYLDASSWEYDPAFPSIRASSDELGMMVICADQFYAPLPAGYDVATNGEQWYLDTWARMVEQSEIGGNGRFYDILPCRQWNRTFAAPKEVFRGALNHTLAHPVLLVAETYDPATPLRNGRRLLREMGTSNARLIALDAFSHSSRDLSACVVQKVRQYMLHGVVPQEVETRCEADSKPYRSGGAANEWQAHVEEMRALRWRGL</sequence>
<dbReference type="PANTHER" id="PTHR43248:SF25">
    <property type="entry name" value="AB HYDROLASE-1 DOMAIN-CONTAINING PROTEIN-RELATED"/>
    <property type="match status" value="1"/>
</dbReference>
<dbReference type="Proteomes" id="UP000239563">
    <property type="component" value="Chromosome XIX"/>
</dbReference>
<dbReference type="Gene3D" id="3.40.50.1820">
    <property type="entry name" value="alpha/beta hydrolase"/>
    <property type="match status" value="1"/>
</dbReference>
<evidence type="ECO:0000259" key="3">
    <source>
        <dbReference type="Pfam" id="PF00561"/>
    </source>
</evidence>
<dbReference type="Pfam" id="PF00561">
    <property type="entry name" value="Abhydrolase_1"/>
    <property type="match status" value="1"/>
</dbReference>
<proteinExistence type="inferred from homology"/>
<evidence type="ECO:0000313" key="6">
    <source>
        <dbReference type="Proteomes" id="UP000239563"/>
    </source>
</evidence>
<dbReference type="InterPro" id="IPR029058">
    <property type="entry name" value="AB_hydrolase_fold"/>
</dbReference>
<comment type="similarity">
    <text evidence="1">Belongs to the peptidase S33 family.</text>
</comment>
<reference evidence="5 6" key="1">
    <citation type="submission" date="2017-02" db="EMBL/GenBank/DDBJ databases">
        <authorList>
            <person name="Peterson S.W."/>
        </authorList>
    </citation>
    <scope>NUCLEOTIDE SEQUENCE [LARGE SCALE GENOMIC DNA]</scope>
    <source>
        <strain evidence="5 6">SRS1_H2-8</strain>
    </source>
</reference>
<dbReference type="SUPFAM" id="SSF53474">
    <property type="entry name" value="alpha/beta-Hydrolases"/>
    <property type="match status" value="1"/>
</dbReference>
<dbReference type="InterPro" id="IPR051601">
    <property type="entry name" value="Serine_prot/Carboxylest_S33"/>
</dbReference>
<name>A0A2N8UM68_9BASI</name>
<feature type="domain" description="AB hydrolase-1" evidence="3">
    <location>
        <begin position="151"/>
        <end position="302"/>
    </location>
</feature>
<dbReference type="Pfam" id="PF08386">
    <property type="entry name" value="Abhydrolase_4"/>
    <property type="match status" value="1"/>
</dbReference>
<dbReference type="EMBL" id="LT795072">
    <property type="protein sequence ID" value="SJX65869.1"/>
    <property type="molecule type" value="Genomic_DNA"/>
</dbReference>
<keyword evidence="2" id="KW-0378">Hydrolase</keyword>
<evidence type="ECO:0000313" key="5">
    <source>
        <dbReference type="EMBL" id="SJX65869.1"/>
    </source>
</evidence>
<organism evidence="5 6">
    <name type="scientific">Sporisorium reilianum f. sp. reilianum</name>
    <dbReference type="NCBI Taxonomy" id="72559"/>
    <lineage>
        <taxon>Eukaryota</taxon>
        <taxon>Fungi</taxon>
        <taxon>Dikarya</taxon>
        <taxon>Basidiomycota</taxon>
        <taxon>Ustilaginomycotina</taxon>
        <taxon>Ustilaginomycetes</taxon>
        <taxon>Ustilaginales</taxon>
        <taxon>Ustilaginaceae</taxon>
        <taxon>Sporisorium</taxon>
    </lineage>
</organism>
<feature type="domain" description="Peptidase S33 tripeptidyl aminopeptidase-like C-terminal" evidence="4">
    <location>
        <begin position="495"/>
        <end position="593"/>
    </location>
</feature>
<evidence type="ECO:0000259" key="4">
    <source>
        <dbReference type="Pfam" id="PF08386"/>
    </source>
</evidence>
<protein>
    <recommendedName>
        <fullName evidence="7">AB hydrolase-1 domain-containing protein</fullName>
    </recommendedName>
</protein>
<accession>A0A2N8UM68</accession>